<keyword evidence="3" id="KW-1185">Reference proteome</keyword>
<sequence>MPAGLMWVKACPTMLAFNEAVARVGVNQEVVVMKAIIDLFSTDYGLMSLGVIAFMLGMGAFFIRLFTQKVNATSDRSSR</sequence>
<evidence type="ECO:0000256" key="1">
    <source>
        <dbReference type="SAM" id="Phobius"/>
    </source>
</evidence>
<dbReference type="InterPro" id="IPR021494">
    <property type="entry name" value="DUF3149"/>
</dbReference>
<comment type="caution">
    <text evidence="2">The sequence shown here is derived from an EMBL/GenBank/DDBJ whole genome shotgun (WGS) entry which is preliminary data.</text>
</comment>
<reference evidence="2 3" key="1">
    <citation type="submission" date="2019-07" db="EMBL/GenBank/DDBJ databases">
        <title>Tepidimonas alkaliphilus YIM 72238 draft genome.</title>
        <authorList>
            <person name="Da Costa M.S."/>
            <person name="Froufe H.J.C."/>
            <person name="Egas C."/>
            <person name="Albuquerque L."/>
        </authorList>
    </citation>
    <scope>NUCLEOTIDE SEQUENCE [LARGE SCALE GENOMIC DNA]</scope>
    <source>
        <strain evidence="2 3">YIM 72238</strain>
    </source>
</reference>
<protein>
    <submittedName>
        <fullName evidence="2">Uncharacterized protein</fullName>
    </submittedName>
</protein>
<organism evidence="2 3">
    <name type="scientific">Tepidimonas alkaliphilus</name>
    <dbReference type="NCBI Taxonomy" id="2588942"/>
    <lineage>
        <taxon>Bacteria</taxon>
        <taxon>Pseudomonadati</taxon>
        <taxon>Pseudomonadota</taxon>
        <taxon>Betaproteobacteria</taxon>
        <taxon>Burkholderiales</taxon>
        <taxon>Tepidimonas</taxon>
    </lineage>
</organism>
<evidence type="ECO:0000313" key="2">
    <source>
        <dbReference type="EMBL" id="TSE20256.1"/>
    </source>
</evidence>
<dbReference type="Pfam" id="PF11346">
    <property type="entry name" value="DUF3149"/>
    <property type="match status" value="1"/>
</dbReference>
<dbReference type="EMBL" id="VJNB01000004">
    <property type="protein sequence ID" value="TSE20256.1"/>
    <property type="molecule type" value="Genomic_DNA"/>
</dbReference>
<dbReference type="Proteomes" id="UP000315736">
    <property type="component" value="Unassembled WGS sequence"/>
</dbReference>
<dbReference type="AlphaFoldDB" id="A0A554W9J8"/>
<keyword evidence="1" id="KW-0812">Transmembrane</keyword>
<proteinExistence type="predicted"/>
<feature type="transmembrane region" description="Helical" evidence="1">
    <location>
        <begin position="46"/>
        <end position="66"/>
    </location>
</feature>
<accession>A0A554W9J8</accession>
<evidence type="ECO:0000313" key="3">
    <source>
        <dbReference type="Proteomes" id="UP000315736"/>
    </source>
</evidence>
<keyword evidence="1" id="KW-1133">Transmembrane helix</keyword>
<gene>
    <name evidence="2" type="ORF">Talka_01151</name>
</gene>
<name>A0A554W9J8_9BURK</name>
<keyword evidence="1" id="KW-0472">Membrane</keyword>